<dbReference type="PATRIC" id="fig|1365253.3.peg.4359"/>
<evidence type="ECO:0000256" key="1">
    <source>
        <dbReference type="SAM" id="Phobius"/>
    </source>
</evidence>
<name>A0A166Z855_9GAMM</name>
<feature type="transmembrane region" description="Helical" evidence="1">
    <location>
        <begin position="12"/>
        <end position="39"/>
    </location>
</feature>
<sequence>MSEPLSTTKAIAAVSALTLIPGTDPAAIIGAFTGAALFIMSNEQLTTLKRLSLFVVSFLGGLICAGWATVLISNLLPDSLQISPGMGALIAAACVVRLVQYLMRLMDDPKRFLSFIRGTRGK</sequence>
<evidence type="ECO:0000313" key="3">
    <source>
        <dbReference type="Proteomes" id="UP000076587"/>
    </source>
</evidence>
<protein>
    <recommendedName>
        <fullName evidence="4">Phage holin</fullName>
    </recommendedName>
</protein>
<organism evidence="2 3">
    <name type="scientific">Pseudoalteromonas luteoviolacea NCIMB 1942</name>
    <dbReference type="NCBI Taxonomy" id="1365253"/>
    <lineage>
        <taxon>Bacteria</taxon>
        <taxon>Pseudomonadati</taxon>
        <taxon>Pseudomonadota</taxon>
        <taxon>Gammaproteobacteria</taxon>
        <taxon>Alteromonadales</taxon>
        <taxon>Pseudoalteromonadaceae</taxon>
        <taxon>Pseudoalteromonas</taxon>
    </lineage>
</organism>
<keyword evidence="1" id="KW-1133">Transmembrane helix</keyword>
<keyword evidence="1" id="KW-0812">Transmembrane</keyword>
<feature type="transmembrane region" description="Helical" evidence="1">
    <location>
        <begin position="82"/>
        <end position="103"/>
    </location>
</feature>
<comment type="caution">
    <text evidence="2">The sequence shown here is derived from an EMBL/GenBank/DDBJ whole genome shotgun (WGS) entry which is preliminary data.</text>
</comment>
<reference evidence="2 3" key="1">
    <citation type="submission" date="2013-07" db="EMBL/GenBank/DDBJ databases">
        <title>Comparative Genomic and Metabolomic Analysis of Twelve Strains of Pseudoalteromonas luteoviolacea.</title>
        <authorList>
            <person name="Vynne N.G."/>
            <person name="Mansson M."/>
            <person name="Gram L."/>
        </authorList>
    </citation>
    <scope>NUCLEOTIDE SEQUENCE [LARGE SCALE GENOMIC DNA]</scope>
    <source>
        <strain evidence="2 3">NCIMB 1942</strain>
    </source>
</reference>
<dbReference type="InterPro" id="IPR032637">
    <property type="entry name" value="Phage_holin-like"/>
</dbReference>
<dbReference type="Proteomes" id="UP000076587">
    <property type="component" value="Unassembled WGS sequence"/>
</dbReference>
<dbReference type="RefSeq" id="WP_063378702.1">
    <property type="nucleotide sequence ID" value="NZ_AUXT01000199.1"/>
</dbReference>
<accession>A0A166Z855</accession>
<evidence type="ECO:0008006" key="4">
    <source>
        <dbReference type="Google" id="ProtNLM"/>
    </source>
</evidence>
<proteinExistence type="predicted"/>
<dbReference type="AlphaFoldDB" id="A0A166Z855"/>
<dbReference type="OrthoDB" id="6402398at2"/>
<dbReference type="EMBL" id="AUXT01000199">
    <property type="protein sequence ID" value="KZN44038.1"/>
    <property type="molecule type" value="Genomic_DNA"/>
</dbReference>
<gene>
    <name evidence="2" type="ORF">N482_18025</name>
</gene>
<feature type="transmembrane region" description="Helical" evidence="1">
    <location>
        <begin position="51"/>
        <end position="76"/>
    </location>
</feature>
<evidence type="ECO:0000313" key="2">
    <source>
        <dbReference type="EMBL" id="KZN44038.1"/>
    </source>
</evidence>
<dbReference type="Pfam" id="PF16931">
    <property type="entry name" value="Phage_holin_8"/>
    <property type="match status" value="1"/>
</dbReference>
<keyword evidence="1" id="KW-0472">Membrane</keyword>